<feature type="compositionally biased region" description="Acidic residues" evidence="1">
    <location>
        <begin position="225"/>
        <end position="248"/>
    </location>
</feature>
<feature type="region of interest" description="Disordered" evidence="1">
    <location>
        <begin position="366"/>
        <end position="406"/>
    </location>
</feature>
<feature type="compositionally biased region" description="Acidic residues" evidence="1">
    <location>
        <begin position="13"/>
        <end position="26"/>
    </location>
</feature>
<dbReference type="GeneID" id="14867157"/>
<feature type="compositionally biased region" description="Basic and acidic residues" evidence="1">
    <location>
        <begin position="27"/>
        <end position="40"/>
    </location>
</feature>
<feature type="compositionally biased region" description="Low complexity" evidence="1">
    <location>
        <begin position="373"/>
        <end position="404"/>
    </location>
</feature>
<dbReference type="Proteomes" id="UP000007797">
    <property type="component" value="Unassembled WGS sequence"/>
</dbReference>
<dbReference type="EMBL" id="GL883026">
    <property type="protein sequence ID" value="EGG15622.1"/>
    <property type="molecule type" value="Genomic_DNA"/>
</dbReference>
<evidence type="ECO:0000313" key="3">
    <source>
        <dbReference type="Proteomes" id="UP000007797"/>
    </source>
</evidence>
<evidence type="ECO:0000256" key="1">
    <source>
        <dbReference type="SAM" id="MobiDB-lite"/>
    </source>
</evidence>
<protein>
    <submittedName>
        <fullName evidence="2">Uncharacterized protein</fullName>
    </submittedName>
</protein>
<feature type="compositionally biased region" description="Acidic residues" evidence="1">
    <location>
        <begin position="102"/>
        <end position="116"/>
    </location>
</feature>
<feature type="compositionally biased region" description="Basic and acidic residues" evidence="1">
    <location>
        <begin position="213"/>
        <end position="224"/>
    </location>
</feature>
<organism evidence="2 3">
    <name type="scientific">Cavenderia fasciculata</name>
    <name type="common">Slime mold</name>
    <name type="synonym">Dictyostelium fasciculatum</name>
    <dbReference type="NCBI Taxonomy" id="261658"/>
    <lineage>
        <taxon>Eukaryota</taxon>
        <taxon>Amoebozoa</taxon>
        <taxon>Evosea</taxon>
        <taxon>Eumycetozoa</taxon>
        <taxon>Dictyostelia</taxon>
        <taxon>Acytosteliales</taxon>
        <taxon>Cavenderiaceae</taxon>
        <taxon>Cavenderia</taxon>
    </lineage>
</organism>
<dbReference type="AlphaFoldDB" id="F4QAA3"/>
<dbReference type="OMA" id="WGGWFSS"/>
<sequence>MGRNRKQQKKKDEDEENNEQVDEVQSSDDHQKEEQSSSKEEIEEPTPTTTVVEQVKEKEEEVPIAKEEEEEETKKETKQPTPTKKKSTTNKSKIVKEKVEEQIEEKEEEEKEEQEEEKPKLVKKKSTMTKKEEPKIEQEDEEEEKPKPKPVQSKPVVNKPAPQQQPQQQQSSGGWGGWFSSISTAVSSTISSITQVDEDEVDPEPYVPPPPKEQPKKKERKVVQDDDDETTTTSDDEGNTTQEEGDEDDVEGLLNVVDKGVFKAADMIADSFMFASSLLSTGYKKVQENANLDNVNKLANMSLESTKKATNSEIYGKGSKIATQTMDSAVERLESVGASAYSMFSSAKKNIKESIVENQNLMKEIEQQQQQVSPNGSTPSTSNNSSPSNSNSNIPPPSSSMSSSYNKRPKINIEEEQVIFKDNEFDAAKCSSHFNIPHFVQELERISVESTMKIHQFNRKTPKDIKIKVEQAFNELKDLLENESPEFSDNIPKNLTNDSESFELEKYYNQYFELLQDYLPTLANQSQPTALCRGLEKLFRFASIGMELLASVAQHSLDEKPTDEESSSMGDVEGVMKWTLSKANIYSYLIFKIIHDIKSISSILIEIIKAKQNPQTRKYLNTISMETNNLTANINDSRACFISSCSIIFIQQVKSKPFGVPPSPAK</sequence>
<evidence type="ECO:0000313" key="2">
    <source>
        <dbReference type="EMBL" id="EGG15622.1"/>
    </source>
</evidence>
<reference evidence="3" key="1">
    <citation type="journal article" date="2011" name="Genome Res.">
        <title>Phylogeny-wide analysis of social amoeba genomes highlights ancient origins for complex intercellular communication.</title>
        <authorList>
            <person name="Heidel A.J."/>
            <person name="Lawal H.M."/>
            <person name="Felder M."/>
            <person name="Schilde C."/>
            <person name="Helps N.R."/>
            <person name="Tunggal B."/>
            <person name="Rivero F."/>
            <person name="John U."/>
            <person name="Schleicher M."/>
            <person name="Eichinger L."/>
            <person name="Platzer M."/>
            <person name="Noegel A.A."/>
            <person name="Schaap P."/>
            <person name="Gloeckner G."/>
        </authorList>
    </citation>
    <scope>NUCLEOTIDE SEQUENCE [LARGE SCALE GENOMIC DNA]</scope>
    <source>
        <strain evidence="3">SH3</strain>
    </source>
</reference>
<dbReference type="RefSeq" id="XP_004354364.1">
    <property type="nucleotide sequence ID" value="XM_004354312.1"/>
</dbReference>
<feature type="region of interest" description="Disordered" evidence="1">
    <location>
        <begin position="1"/>
        <end position="248"/>
    </location>
</feature>
<feature type="compositionally biased region" description="Basic and acidic residues" evidence="1">
    <location>
        <begin position="54"/>
        <end position="78"/>
    </location>
</feature>
<proteinExistence type="predicted"/>
<keyword evidence="3" id="KW-1185">Reference proteome</keyword>
<name>F4QAA3_CACFS</name>
<gene>
    <name evidence="2" type="ORF">DFA_10464</name>
</gene>
<feature type="compositionally biased region" description="Low complexity" evidence="1">
    <location>
        <begin position="150"/>
        <end position="195"/>
    </location>
</feature>
<dbReference type="OrthoDB" id="20756at2759"/>
<dbReference type="KEGG" id="dfa:DFA_10464"/>
<accession>F4QAA3</accession>